<dbReference type="GO" id="GO:0003995">
    <property type="term" value="F:acyl-CoA dehydrogenase activity"/>
    <property type="evidence" value="ECO:0007669"/>
    <property type="project" value="InterPro"/>
</dbReference>
<sequence length="865" mass="95711">MESMRHFLFGEWRELPPDLPLDEARSVFESSAMAERLKKFSSISVDDVISLLDRVGTRLTSPGPYRDRIMDAMPDVTGFSPSMVEIGLDVLKGLLSRGSLEERLACLGDRRVLDCWTESGGSPIRAVPLGCICHIAAGNIFLGSIDSLVMGMITKNLNVLKISRQDPIFPFIFLEALLEEDRGGKISSSIAITSWSHSNEGIMDLVGRRFDGILLFGGEEAVRSYRSMASPGNEVLAFGPKISWALIREGLSEEELDEAIKGFAMDVSLWEQRACTSCQNIFVEGRDLVDRVAEKLHEELSSLEESIPQDRLSIDDAVDILREREQAFWDQVHGNKKLFQGLGHTVVLGQGARLLPSPLNRTVFVSAIRNIGELAKGDILDMGYYMSTVGLAVPDVLMDETIETLQKLGVRRFCLPGTMGLGADGKASHDGIHIALSLVRLINREDISRDGLGLNWVSKDRRTELLLGRLNRVLSEAMKAPFYREKYRDLSLPLKNLSAFAELPCMEKSDLEKNSYPSKDMLTDPDLGGYVFSSGGTSGHPRSLRWTSSEFRKSAEVLGRGFRTLGIGRDDVVANLMVAGPLYTGFLAVNGGLEETGCTVLSMTANQSPKDTVDLLVELSPTVVMAMTSALVELAEEALNRGGIHLDRIFYTGETMGKSSIALLEKAFSPNRVGSLSYGAVEIGPLAFQCPHCRHDEFHVDESWVYVEIDDDGELYATTLERTLQPIIRYRLGDRAEWIGEACDCGRKAPRFRLMGRSDDSVRLLYNDLYLKDLDDTVSLFSGLSPIYQVVVEDGSKGPDVSIAVEGDACSIEEEFLRVLKKKSSQFDHLSDFGCPVKLSVVPRGTIERLGRTGKVRRIVDRRIR</sequence>
<dbReference type="Pfam" id="PF05893">
    <property type="entry name" value="LuxC"/>
    <property type="match status" value="1"/>
</dbReference>
<accession>D2Z8M2</accession>
<dbReference type="AlphaFoldDB" id="D2Z8M2"/>
<dbReference type="PANTHER" id="PTHR43845">
    <property type="entry name" value="BLR5969 PROTEIN"/>
    <property type="match status" value="1"/>
</dbReference>
<organism evidence="2 3">
    <name type="scientific">Dethiosulfovibrio peptidovorans DSM 11002</name>
    <dbReference type="NCBI Taxonomy" id="469381"/>
    <lineage>
        <taxon>Bacteria</taxon>
        <taxon>Thermotogati</taxon>
        <taxon>Synergistota</taxon>
        <taxon>Synergistia</taxon>
        <taxon>Synergistales</taxon>
        <taxon>Dethiosulfovibrionaceae</taxon>
        <taxon>Dethiosulfovibrio</taxon>
    </lineage>
</organism>
<dbReference type="OrthoDB" id="580775at2"/>
<dbReference type="eggNOG" id="COG1012">
    <property type="taxonomic scope" value="Bacteria"/>
</dbReference>
<dbReference type="Proteomes" id="UP000006427">
    <property type="component" value="Unassembled WGS sequence"/>
</dbReference>
<proteinExistence type="predicted"/>
<dbReference type="STRING" id="469381.Dpep_1795"/>
<dbReference type="Gene3D" id="3.30.300.30">
    <property type="match status" value="1"/>
</dbReference>
<dbReference type="PaxDb" id="469381-Dpep_1795"/>
<comment type="caution">
    <text evidence="2">The sequence shown here is derived from an EMBL/GenBank/DDBJ whole genome shotgun (WGS) entry which is preliminary data.</text>
</comment>
<evidence type="ECO:0000313" key="3">
    <source>
        <dbReference type="Proteomes" id="UP000006427"/>
    </source>
</evidence>
<dbReference type="eggNOG" id="COG1541">
    <property type="taxonomic scope" value="Bacteria"/>
</dbReference>
<dbReference type="RefSeq" id="WP_005661459.1">
    <property type="nucleotide sequence ID" value="NZ_ABTR02000001.1"/>
</dbReference>
<evidence type="ECO:0000256" key="1">
    <source>
        <dbReference type="ARBA" id="ARBA00022857"/>
    </source>
</evidence>
<dbReference type="InterPro" id="IPR042099">
    <property type="entry name" value="ANL_N_sf"/>
</dbReference>
<protein>
    <submittedName>
        <fullName evidence="2">Acyl-CoA reductase</fullName>
    </submittedName>
</protein>
<dbReference type="InterPro" id="IPR016161">
    <property type="entry name" value="Ald_DH/histidinol_DH"/>
</dbReference>
<dbReference type="InterPro" id="IPR045851">
    <property type="entry name" value="AMP-bd_C_sf"/>
</dbReference>
<dbReference type="Gene3D" id="3.40.50.12780">
    <property type="entry name" value="N-terminal domain of ligase-like"/>
    <property type="match status" value="1"/>
</dbReference>
<dbReference type="SUPFAM" id="SSF56801">
    <property type="entry name" value="Acetyl-CoA synthetase-like"/>
    <property type="match status" value="1"/>
</dbReference>
<reference evidence="2 3" key="1">
    <citation type="journal article" date="2010" name="Stand. Genomic Sci.">
        <title>Permanent draft genome sequence of Dethiosulfovibrio peptidovorans type strain (SEBR 4207).</title>
        <authorList>
            <person name="Labutti K."/>
            <person name="Mayilraj S."/>
            <person name="Clum A."/>
            <person name="Lucas S."/>
            <person name="Glavina Del Rio T."/>
            <person name="Nolan M."/>
            <person name="Tice H."/>
            <person name="Cheng J.F."/>
            <person name="Pitluck S."/>
            <person name="Liolios K."/>
            <person name="Ivanova N."/>
            <person name="Mavromatis K."/>
            <person name="Mikhailova N."/>
            <person name="Pati A."/>
            <person name="Goodwin L."/>
            <person name="Chen A."/>
            <person name="Palaniappan K."/>
            <person name="Land M."/>
            <person name="Hauser L."/>
            <person name="Chang Y.J."/>
            <person name="Jeffries C.D."/>
            <person name="Rohde M."/>
            <person name="Spring S."/>
            <person name="Goker M."/>
            <person name="Woyke T."/>
            <person name="Bristow J."/>
            <person name="Eisen J.A."/>
            <person name="Markowitz V."/>
            <person name="Hugenholtz P."/>
            <person name="Kyrpides N.C."/>
            <person name="Klenk H.P."/>
            <person name="Lapidus A."/>
        </authorList>
    </citation>
    <scope>NUCLEOTIDE SEQUENCE [LARGE SCALE GENOMIC DNA]</scope>
    <source>
        <strain evidence="2 3">DSM 11002</strain>
    </source>
</reference>
<keyword evidence="3" id="KW-1185">Reference proteome</keyword>
<dbReference type="PANTHER" id="PTHR43845:SF1">
    <property type="entry name" value="BLR5969 PROTEIN"/>
    <property type="match status" value="1"/>
</dbReference>
<dbReference type="GO" id="GO:0008218">
    <property type="term" value="P:bioluminescence"/>
    <property type="evidence" value="ECO:0007669"/>
    <property type="project" value="InterPro"/>
</dbReference>
<dbReference type="EMBL" id="ABTR02000001">
    <property type="protein sequence ID" value="EFC91819.1"/>
    <property type="molecule type" value="Genomic_DNA"/>
</dbReference>
<keyword evidence="1" id="KW-0521">NADP</keyword>
<name>D2Z8M2_9BACT</name>
<gene>
    <name evidence="2" type="ORF">Dpep_1795</name>
</gene>
<dbReference type="SUPFAM" id="SSF53720">
    <property type="entry name" value="ALDH-like"/>
    <property type="match status" value="1"/>
</dbReference>
<evidence type="ECO:0000313" key="2">
    <source>
        <dbReference type="EMBL" id="EFC91819.1"/>
    </source>
</evidence>
<dbReference type="InterPro" id="IPR008670">
    <property type="entry name" value="CoA_reduct_LuxC"/>
</dbReference>